<comment type="subcellular location">
    <subcellularLocation>
        <location evidence="2">Cytoplasm</location>
    </subcellularLocation>
    <subcellularLocation>
        <location evidence="1">Nucleus</location>
    </subcellularLocation>
</comment>
<feature type="region of interest" description="Disordered" evidence="11">
    <location>
        <begin position="43"/>
        <end position="64"/>
    </location>
</feature>
<dbReference type="InParanoid" id="A0A6I9UZ25"/>
<evidence type="ECO:0000256" key="8">
    <source>
        <dbReference type="ARBA" id="ARBA00023242"/>
    </source>
</evidence>
<proteinExistence type="inferred from homology"/>
<dbReference type="InterPro" id="IPR029338">
    <property type="entry name" value="TSSC4"/>
</dbReference>
<evidence type="ECO:0000256" key="3">
    <source>
        <dbReference type="ARBA" id="ARBA00010362"/>
    </source>
</evidence>
<dbReference type="RefSeq" id="XP_011201126.2">
    <property type="nucleotide sequence ID" value="XM_011202824.4"/>
</dbReference>
<evidence type="ECO:0000256" key="7">
    <source>
        <dbReference type="ARBA" id="ARBA00023187"/>
    </source>
</evidence>
<evidence type="ECO:0000256" key="10">
    <source>
        <dbReference type="ARBA" id="ARBA00045970"/>
    </source>
</evidence>
<feature type="region of interest" description="Disordered" evidence="11">
    <location>
        <begin position="184"/>
        <end position="220"/>
    </location>
</feature>
<evidence type="ECO:0000256" key="4">
    <source>
        <dbReference type="ARBA" id="ARBA00022490"/>
    </source>
</evidence>
<accession>A0A6I9UZ25</accession>
<dbReference type="OrthoDB" id="1906282at2759"/>
<evidence type="ECO:0000256" key="5">
    <source>
        <dbReference type="ARBA" id="ARBA00022664"/>
    </source>
</evidence>
<evidence type="ECO:0000256" key="11">
    <source>
        <dbReference type="SAM" id="MobiDB-lite"/>
    </source>
</evidence>
<dbReference type="GO" id="GO:0006397">
    <property type="term" value="P:mRNA processing"/>
    <property type="evidence" value="ECO:0007669"/>
    <property type="project" value="UniProtKB-KW"/>
</dbReference>
<dbReference type="KEGG" id="bdr:105224667"/>
<evidence type="ECO:0000256" key="6">
    <source>
        <dbReference type="ARBA" id="ARBA00022728"/>
    </source>
</evidence>
<organism evidence="12 13">
    <name type="scientific">Bactrocera dorsalis</name>
    <name type="common">Oriental fruit fly</name>
    <name type="synonym">Dacus dorsalis</name>
    <dbReference type="NCBI Taxonomy" id="27457"/>
    <lineage>
        <taxon>Eukaryota</taxon>
        <taxon>Metazoa</taxon>
        <taxon>Ecdysozoa</taxon>
        <taxon>Arthropoda</taxon>
        <taxon>Hexapoda</taxon>
        <taxon>Insecta</taxon>
        <taxon>Pterygota</taxon>
        <taxon>Neoptera</taxon>
        <taxon>Endopterygota</taxon>
        <taxon>Diptera</taxon>
        <taxon>Brachycera</taxon>
        <taxon>Muscomorpha</taxon>
        <taxon>Tephritoidea</taxon>
        <taxon>Tephritidae</taxon>
        <taxon>Bactrocera</taxon>
        <taxon>Bactrocera</taxon>
    </lineage>
</organism>
<name>A0A6I9UZ25_BACDO</name>
<keyword evidence="5" id="KW-0507">mRNA processing</keyword>
<reference evidence="13" key="1">
    <citation type="submission" date="2025-08" db="UniProtKB">
        <authorList>
            <consortium name="RefSeq"/>
        </authorList>
    </citation>
    <scope>IDENTIFICATION</scope>
    <source>
        <tissue evidence="13">Adult</tissue>
    </source>
</reference>
<gene>
    <name evidence="13" type="primary">LOC105224667</name>
</gene>
<dbReference type="PANTHER" id="PTHR13445">
    <property type="entry name" value="TUMOR SUPPRESSING SUBTRANSFERABLE CANDIDATE 4 TSSC4"/>
    <property type="match status" value="1"/>
</dbReference>
<keyword evidence="4" id="KW-0963">Cytoplasm</keyword>
<dbReference type="Pfam" id="PF15264">
    <property type="entry name" value="TSSC4"/>
    <property type="match status" value="1"/>
</dbReference>
<evidence type="ECO:0000256" key="9">
    <source>
        <dbReference type="ARBA" id="ARBA00035304"/>
    </source>
</evidence>
<keyword evidence="6" id="KW-0747">Spliceosome</keyword>
<sequence>MEDFEAKRNALFACLDNASKELSGTALDQSLSTNPTLDLVYRRGTPRKNRNLTSPDKSLSRMRGKESIFKKPEMPLSKCLKPRKVPDFKVNPQKWTKYSLADVDISDHTNTAAAFQFLKQMDEQLEARERQEGTCLETNAKIEFKKSSKIRKQMRDKEEDEVKDAEVDKPRLKGSRVVMPEYVVGQQRDTKKKKHVKSVENQTRAAGTLRLDHLQEDDEDTEEGLILTQIIA</sequence>
<protein>
    <recommendedName>
        <fullName evidence="9">U5 small nuclear ribonucleoprotein TSSC4</fullName>
    </recommendedName>
</protein>
<evidence type="ECO:0000256" key="1">
    <source>
        <dbReference type="ARBA" id="ARBA00004123"/>
    </source>
</evidence>
<evidence type="ECO:0000313" key="12">
    <source>
        <dbReference type="Proteomes" id="UP001652620"/>
    </source>
</evidence>
<keyword evidence="12" id="KW-1185">Reference proteome</keyword>
<evidence type="ECO:0000313" key="13">
    <source>
        <dbReference type="RefSeq" id="XP_011201126.2"/>
    </source>
</evidence>
<dbReference type="GO" id="GO:0005681">
    <property type="term" value="C:spliceosomal complex"/>
    <property type="evidence" value="ECO:0007669"/>
    <property type="project" value="UniProtKB-KW"/>
</dbReference>
<comment type="similarity">
    <text evidence="3">Belongs to the TSSC4 family.</text>
</comment>
<dbReference type="GeneID" id="105224667"/>
<evidence type="ECO:0000256" key="2">
    <source>
        <dbReference type="ARBA" id="ARBA00004496"/>
    </source>
</evidence>
<dbReference type="GO" id="GO:0008380">
    <property type="term" value="P:RNA splicing"/>
    <property type="evidence" value="ECO:0007669"/>
    <property type="project" value="UniProtKB-KW"/>
</dbReference>
<dbReference type="PANTHER" id="PTHR13445:SF3">
    <property type="entry name" value="U5 SMALL NUCLEAR RIBONUCLEOPROTEIN TSSC4"/>
    <property type="match status" value="1"/>
</dbReference>
<keyword evidence="7" id="KW-0508">mRNA splicing</keyword>
<dbReference type="AlphaFoldDB" id="A0A6I9UZ25"/>
<dbReference type="Proteomes" id="UP001652620">
    <property type="component" value="Chromosome 5"/>
</dbReference>
<comment type="function">
    <text evidence="10">Protein associated with the U5 snRNP, during its maturation and its post-splicing recycling and which is required for spliceosomal tri-snRNP complex assembly in the nucleus. Has a molecular sequestering activity and transiently hinders SNRNP200 binding sites for constitutive splicing factors that intervene later during the assembly of the spliceosome and splicing. Together with its molecular sequestering activity, may also function as a molecular adapter and placeholder, coordinating the assembly of the U5 snRNP and its association with the U4/U6 di-snRNP.</text>
</comment>
<dbReference type="GO" id="GO:0005737">
    <property type="term" value="C:cytoplasm"/>
    <property type="evidence" value="ECO:0007669"/>
    <property type="project" value="UniProtKB-SubCell"/>
</dbReference>
<keyword evidence="8" id="KW-0539">Nucleus</keyword>
<feature type="region of interest" description="Disordered" evidence="11">
    <location>
        <begin position="148"/>
        <end position="168"/>
    </location>
</feature>